<sequence length="70" mass="8288">MMKQFALFLVPGKEKSPNVTVWVKKIKDGYIAEYKEVLVQGKDPIEAAEVCYELLYEDYLERKKKRGRFE</sequence>
<dbReference type="RefSeq" id="WP_148991452.1">
    <property type="nucleotide sequence ID" value="NZ_VTEW01000006.1"/>
</dbReference>
<accession>A0A5D4TWZ6</accession>
<organism evidence="1 2">
    <name type="scientific">Rossellomorea aquimaris</name>
    <dbReference type="NCBI Taxonomy" id="189382"/>
    <lineage>
        <taxon>Bacteria</taxon>
        <taxon>Bacillati</taxon>
        <taxon>Bacillota</taxon>
        <taxon>Bacilli</taxon>
        <taxon>Bacillales</taxon>
        <taxon>Bacillaceae</taxon>
        <taxon>Rossellomorea</taxon>
    </lineage>
</organism>
<dbReference type="OrthoDB" id="2910210at2"/>
<gene>
    <name evidence="1" type="ORF">FZC80_08400</name>
</gene>
<comment type="caution">
    <text evidence="1">The sequence shown here is derived from an EMBL/GenBank/DDBJ whole genome shotgun (WGS) entry which is preliminary data.</text>
</comment>
<proteinExistence type="predicted"/>
<protein>
    <submittedName>
        <fullName evidence="1">Uncharacterized protein</fullName>
    </submittedName>
</protein>
<evidence type="ECO:0000313" key="1">
    <source>
        <dbReference type="EMBL" id="TYS79658.1"/>
    </source>
</evidence>
<dbReference type="AlphaFoldDB" id="A0A5D4TWZ6"/>
<evidence type="ECO:0000313" key="2">
    <source>
        <dbReference type="Proteomes" id="UP000325054"/>
    </source>
</evidence>
<dbReference type="Proteomes" id="UP000325054">
    <property type="component" value="Unassembled WGS sequence"/>
</dbReference>
<reference evidence="1 2" key="1">
    <citation type="submission" date="2019-08" db="EMBL/GenBank/DDBJ databases">
        <title>Bacillus genomes from the desert of Cuatro Cienegas, Coahuila.</title>
        <authorList>
            <person name="Olmedo-Alvarez G."/>
        </authorList>
    </citation>
    <scope>NUCLEOTIDE SEQUENCE [LARGE SCALE GENOMIC DNA]</scope>
    <source>
        <strain evidence="1 2">CH451a_14T</strain>
    </source>
</reference>
<name>A0A5D4TWZ6_9BACI</name>
<dbReference type="EMBL" id="VTEW01000006">
    <property type="protein sequence ID" value="TYS79658.1"/>
    <property type="molecule type" value="Genomic_DNA"/>
</dbReference>